<dbReference type="GO" id="GO:0045003">
    <property type="term" value="P:double-strand break repair via synthesis-dependent strand annealing"/>
    <property type="evidence" value="ECO:0007669"/>
    <property type="project" value="EnsemblPlants"/>
</dbReference>
<dbReference type="GO" id="GO:0051321">
    <property type="term" value="P:meiotic cell cycle"/>
    <property type="evidence" value="ECO:0007669"/>
    <property type="project" value="EnsemblPlants"/>
</dbReference>
<dbReference type="PIRSF" id="PIRSF005856">
    <property type="entry name" value="Rad51"/>
    <property type="match status" value="1"/>
</dbReference>
<dbReference type="SUPFAM" id="SSF52540">
    <property type="entry name" value="P-loop containing nucleoside triphosphate hydrolases"/>
    <property type="match status" value="1"/>
</dbReference>
<dbReference type="GO" id="GO:0033065">
    <property type="term" value="C:Rad51C-XRCC3 complex"/>
    <property type="evidence" value="ECO:0007669"/>
    <property type="project" value="TreeGrafter"/>
</dbReference>
<dbReference type="InterPro" id="IPR020588">
    <property type="entry name" value="RecA_ATP-bd"/>
</dbReference>
<keyword evidence="4" id="KW-0067">ATP-binding</keyword>
<dbReference type="OMA" id="WANQVTV"/>
<keyword evidence="2" id="KW-0547">Nucleotide-binding</keyword>
<dbReference type="InterPro" id="IPR016467">
    <property type="entry name" value="DNA_recomb/repair_RecA-like"/>
</dbReference>
<dbReference type="InterPro" id="IPR047348">
    <property type="entry name" value="XRCC3-like_C"/>
</dbReference>
<dbReference type="GO" id="GO:0005524">
    <property type="term" value="F:ATP binding"/>
    <property type="evidence" value="ECO:0007669"/>
    <property type="project" value="UniProtKB-KW"/>
</dbReference>
<dbReference type="Gramene" id="NC9G0147030.1">
    <property type="protein sequence ID" value="NC9G0147030.1:cds"/>
    <property type="gene ID" value="NC9G0147030"/>
</dbReference>
<keyword evidence="6" id="KW-0539">Nucleus</keyword>
<evidence type="ECO:0000256" key="4">
    <source>
        <dbReference type="ARBA" id="ARBA00022840"/>
    </source>
</evidence>
<feature type="domain" description="RecA family profile 1" evidence="7">
    <location>
        <begin position="24"/>
        <end position="197"/>
    </location>
</feature>
<keyword evidence="3" id="KW-0227">DNA damage</keyword>
<comment type="subcellular location">
    <subcellularLocation>
        <location evidence="1">Nucleus</location>
    </subcellularLocation>
</comment>
<keyword evidence="5" id="KW-0234">DNA repair</keyword>
<dbReference type="GO" id="GO:0000400">
    <property type="term" value="F:four-way junction DNA binding"/>
    <property type="evidence" value="ECO:0007669"/>
    <property type="project" value="TreeGrafter"/>
</dbReference>
<dbReference type="GO" id="GO:0090656">
    <property type="term" value="P:t-circle formation"/>
    <property type="evidence" value="ECO:0007669"/>
    <property type="project" value="TreeGrafter"/>
</dbReference>
<dbReference type="PROSITE" id="PS50162">
    <property type="entry name" value="RECA_2"/>
    <property type="match status" value="1"/>
</dbReference>
<dbReference type="GO" id="GO:0000722">
    <property type="term" value="P:telomere maintenance via recombination"/>
    <property type="evidence" value="ECO:0007669"/>
    <property type="project" value="TreeGrafter"/>
</dbReference>
<proteinExistence type="predicted"/>
<evidence type="ECO:0000256" key="2">
    <source>
        <dbReference type="ARBA" id="ARBA00022741"/>
    </source>
</evidence>
<gene>
    <name evidence="8" type="ORF">NYM_LOCUS27002</name>
</gene>
<dbReference type="InterPro" id="IPR027417">
    <property type="entry name" value="P-loop_NTPase"/>
</dbReference>
<accession>A0A5K1GMN2</accession>
<dbReference type="Pfam" id="PF08423">
    <property type="entry name" value="Rad51"/>
    <property type="match status" value="1"/>
</dbReference>
<evidence type="ECO:0000256" key="5">
    <source>
        <dbReference type="ARBA" id="ARBA00023204"/>
    </source>
</evidence>
<dbReference type="GO" id="GO:0071140">
    <property type="term" value="P:resolution of mitotic recombination intermediates"/>
    <property type="evidence" value="ECO:0007669"/>
    <property type="project" value="TreeGrafter"/>
</dbReference>
<dbReference type="PANTHER" id="PTHR46487">
    <property type="entry name" value="DNA REPAIR PROTEIN XRCC3"/>
    <property type="match status" value="1"/>
</dbReference>
<reference evidence="8" key="1">
    <citation type="submission" date="2019-09" db="EMBL/GenBank/DDBJ databases">
        <authorList>
            <person name="Zhang L."/>
        </authorList>
    </citation>
    <scope>NUCLEOTIDE SEQUENCE</scope>
</reference>
<evidence type="ECO:0000256" key="3">
    <source>
        <dbReference type="ARBA" id="ARBA00022763"/>
    </source>
</evidence>
<dbReference type="PANTHER" id="PTHR46487:SF1">
    <property type="entry name" value="DNA REPAIR PROTEIN XRCC3"/>
    <property type="match status" value="1"/>
</dbReference>
<name>A0A5K1GMN2_9MAGN</name>
<dbReference type="CDD" id="cd19491">
    <property type="entry name" value="XRCC3"/>
    <property type="match status" value="1"/>
</dbReference>
<dbReference type="GO" id="GO:0005657">
    <property type="term" value="C:replication fork"/>
    <property type="evidence" value="ECO:0007669"/>
    <property type="project" value="TreeGrafter"/>
</dbReference>
<evidence type="ECO:0000313" key="8">
    <source>
        <dbReference type="EMBL" id="VVW78588.1"/>
    </source>
</evidence>
<dbReference type="InterPro" id="IPR003593">
    <property type="entry name" value="AAA+_ATPase"/>
</dbReference>
<dbReference type="EMBL" id="LR721787">
    <property type="protein sequence ID" value="VVW78588.1"/>
    <property type="molecule type" value="Genomic_DNA"/>
</dbReference>
<evidence type="ECO:0000256" key="1">
    <source>
        <dbReference type="ARBA" id="ARBA00004123"/>
    </source>
</evidence>
<evidence type="ECO:0000259" key="7">
    <source>
        <dbReference type="PROSITE" id="PS50162"/>
    </source>
</evidence>
<dbReference type="Gene3D" id="3.40.50.300">
    <property type="entry name" value="P-loop containing nucleotide triphosphate hydrolases"/>
    <property type="match status" value="1"/>
</dbReference>
<organism evidence="8">
    <name type="scientific">Nymphaea colorata</name>
    <name type="common">pocket water lily</name>
    <dbReference type="NCBI Taxonomy" id="210225"/>
    <lineage>
        <taxon>Eukaryota</taxon>
        <taxon>Viridiplantae</taxon>
        <taxon>Streptophyta</taxon>
        <taxon>Embryophyta</taxon>
        <taxon>Tracheophyta</taxon>
        <taxon>Spermatophyta</taxon>
        <taxon>Magnoliopsida</taxon>
        <taxon>Nymphaeales</taxon>
        <taxon>Nymphaeaceae</taxon>
        <taxon>Nymphaea</taxon>
    </lineage>
</organism>
<dbReference type="AlphaFoldDB" id="A0A5K1GMN2"/>
<sequence>MITEEEIAKQQLPAVTTAADLLLLAQKLPTGCPNLDRFLAGGIPCRSITELVGENGAGKTQLCLQLLLHSQLPPSPSASAFYISSEPPLPLRRLQQLADSFLLHLPPSSRPSTPLDNIFLHSVQTADDLLSLLHRLDPILPRLRLLVIDSIAALFRSEFETSSTDLVRRSNLFFRIAGKLKAQATRFGFAVVVTNQVGDVIGVETGGGGGFRPLVTSGRRVCPALGLSWANCVNTRLFLSRSQECDFRISDLNQTRTRRRMQVVFAPHLPSDGSSCEITIDRHGVHGLLDSGL</sequence>
<protein>
    <recommendedName>
        <fullName evidence="7">RecA family profile 1 domain-containing protein</fullName>
    </recommendedName>
</protein>
<dbReference type="OrthoDB" id="1861185at2759"/>
<dbReference type="InterPro" id="IPR013632">
    <property type="entry name" value="Rad51_C"/>
</dbReference>
<dbReference type="GO" id="GO:0140664">
    <property type="term" value="F:ATP-dependent DNA damage sensor activity"/>
    <property type="evidence" value="ECO:0007669"/>
    <property type="project" value="InterPro"/>
</dbReference>
<dbReference type="SMART" id="SM00382">
    <property type="entry name" value="AAA"/>
    <property type="match status" value="1"/>
</dbReference>
<evidence type="ECO:0000256" key="6">
    <source>
        <dbReference type="ARBA" id="ARBA00023242"/>
    </source>
</evidence>